<dbReference type="STRING" id="436010.A0A166GTS6"/>
<dbReference type="GO" id="GO:0006914">
    <property type="term" value="P:autophagy"/>
    <property type="evidence" value="ECO:0007669"/>
    <property type="project" value="TreeGrafter"/>
</dbReference>
<protein>
    <recommendedName>
        <fullName evidence="1">Vacuolar sorting protein 39/Transforming growth factor beta receptor-associated domain-containing protein</fullName>
    </recommendedName>
</protein>
<name>A0A166GTS6_9AGAM</name>
<dbReference type="GO" id="GO:0016020">
    <property type="term" value="C:membrane"/>
    <property type="evidence" value="ECO:0007669"/>
    <property type="project" value="TreeGrafter"/>
</dbReference>
<dbReference type="Pfam" id="PF10366">
    <property type="entry name" value="Vps39_1"/>
    <property type="match status" value="1"/>
</dbReference>
<dbReference type="PANTHER" id="PTHR12894">
    <property type="entry name" value="CNH DOMAIN CONTAINING"/>
    <property type="match status" value="1"/>
</dbReference>
<organism evidence="2 3">
    <name type="scientific">Athelia psychrophila</name>
    <dbReference type="NCBI Taxonomy" id="1759441"/>
    <lineage>
        <taxon>Eukaryota</taxon>
        <taxon>Fungi</taxon>
        <taxon>Dikarya</taxon>
        <taxon>Basidiomycota</taxon>
        <taxon>Agaricomycotina</taxon>
        <taxon>Agaricomycetes</taxon>
        <taxon>Agaricomycetidae</taxon>
        <taxon>Atheliales</taxon>
        <taxon>Atheliaceae</taxon>
        <taxon>Athelia</taxon>
    </lineage>
</organism>
<dbReference type="OrthoDB" id="10258882at2759"/>
<dbReference type="InterPro" id="IPR019452">
    <property type="entry name" value="VPS39/TGF_beta_rcpt-assoc_1"/>
</dbReference>
<evidence type="ECO:0000259" key="1">
    <source>
        <dbReference type="Pfam" id="PF10366"/>
    </source>
</evidence>
<evidence type="ECO:0000313" key="3">
    <source>
        <dbReference type="Proteomes" id="UP000076532"/>
    </source>
</evidence>
<proteinExistence type="predicted"/>
<dbReference type="EMBL" id="KV417575">
    <property type="protein sequence ID" value="KZP18157.1"/>
    <property type="molecule type" value="Genomic_DNA"/>
</dbReference>
<dbReference type="GO" id="GO:0034058">
    <property type="term" value="P:endosomal vesicle fusion"/>
    <property type="evidence" value="ECO:0007669"/>
    <property type="project" value="TreeGrafter"/>
</dbReference>
<sequence length="726" mass="80764">MKLSKFPRSSIVVLGPNSVEALLPSTLLSQAESLLDAHRIPDAVGLVDQQRKKIEAKLEVDDDEADELRYVYQRLGFQCLGETLFEEAGNHLFAGDLDPRALVSYYPELCGSLFSATDELDIFSGVVDHMPHEPSVYDIIVANIVRNYSPHMSPNTREAPITAELRKVLGIAAREMLEKYLRRWRRKRVVDGGPGGGIDEVVDTVLAKLFCEDEKTNDLYTLIREPNHIKLPELEPTLIRTGQYSALCTLCKERGEDTKLLNAWSKLVDGEWSDTDIKDPLSDIITFVTEKRDKKLTQQWGIWLTKRDPVRAMKLLTSRDTSKRRDKPEDDLAMLQQVREADPAAGAQYLEHLVLQKRSQNPDLHAQLALSCIDQLLACLSEEGTSKLWRAKASSYSSTRADNRITTSSFLSYFSNTTPDSEHKRVRLKTLLFLQGSALYDPTTALSRLKTSGQEKVLGLELAVLYGKAHLKYCEHKLADHPAALSILVHDLRDATSAEAYCTLGGEVIPARVAQTIGEKCGLEVWAAALFPIPTKGAPMAITRQKTVDEGVKKGLLKVLLEVYMKDEYASISIYQGRLYPDVCDPRESERTTQLLNAQAMNLDVADVLPLVPPDWSLSVMSTFLTRSFRRTLHAQHEGQIVKAISSGQNLQVADDAWMDLREQGAMIEEGDGDDADGDGNFDEKDAMLEKVGLHLSELGEDVRVADVVHVPGVSEDGLSDHGGLM</sequence>
<dbReference type="PANTHER" id="PTHR12894:SF27">
    <property type="entry name" value="TRANSFORMING GROWTH FACTOR-BETA RECEPTOR-ASSOCIATED PROTEIN 1"/>
    <property type="match status" value="1"/>
</dbReference>
<gene>
    <name evidence="2" type="ORF">FIBSPDRAFT_933616</name>
</gene>
<dbReference type="InterPro" id="IPR032914">
    <property type="entry name" value="Vam6/VPS39/TRAP1"/>
</dbReference>
<dbReference type="AlphaFoldDB" id="A0A166GTS6"/>
<keyword evidence="3" id="KW-1185">Reference proteome</keyword>
<accession>A0A166GTS6</accession>
<reference evidence="2 3" key="1">
    <citation type="journal article" date="2016" name="Mol. Biol. Evol.">
        <title>Comparative Genomics of Early-Diverging Mushroom-Forming Fungi Provides Insights into the Origins of Lignocellulose Decay Capabilities.</title>
        <authorList>
            <person name="Nagy L.G."/>
            <person name="Riley R."/>
            <person name="Tritt A."/>
            <person name="Adam C."/>
            <person name="Daum C."/>
            <person name="Floudas D."/>
            <person name="Sun H."/>
            <person name="Yadav J.S."/>
            <person name="Pangilinan J."/>
            <person name="Larsson K.H."/>
            <person name="Matsuura K."/>
            <person name="Barry K."/>
            <person name="Labutti K."/>
            <person name="Kuo R."/>
            <person name="Ohm R.A."/>
            <person name="Bhattacharya S.S."/>
            <person name="Shirouzu T."/>
            <person name="Yoshinaga Y."/>
            <person name="Martin F.M."/>
            <person name="Grigoriev I.V."/>
            <person name="Hibbett D.S."/>
        </authorList>
    </citation>
    <scope>NUCLEOTIDE SEQUENCE [LARGE SCALE GENOMIC DNA]</scope>
    <source>
        <strain evidence="2 3">CBS 109695</strain>
    </source>
</reference>
<feature type="domain" description="Vacuolar sorting protein 39/Transforming growth factor beta receptor-associated" evidence="1">
    <location>
        <begin position="202"/>
        <end position="293"/>
    </location>
</feature>
<dbReference type="GO" id="GO:0005737">
    <property type="term" value="C:cytoplasm"/>
    <property type="evidence" value="ECO:0007669"/>
    <property type="project" value="TreeGrafter"/>
</dbReference>
<evidence type="ECO:0000313" key="2">
    <source>
        <dbReference type="EMBL" id="KZP18157.1"/>
    </source>
</evidence>
<dbReference type="Proteomes" id="UP000076532">
    <property type="component" value="Unassembled WGS sequence"/>
</dbReference>